<sequence length="372" mass="39092">MDSIRVGIIGASPERGWAAAAHVPALRALPQYELTAVGTSRPESALEAARAFGAAHAFTDARSLAEHPEVDLVVVTVKVPAHAELVGAALAAGKHVYCEWPLALTTEEAEHLAASARTAGVHDAIGLQARYAPAISYARELIAEGYVGRVTSVHAHGVRGKGAAGGIPVWAAYTLDQTNGAGLLEVAGGHALDALEYLAGDFAELSAALAVQRSRFTVAETGDEVTSTSPDQVLLHGVLTGGAMASAHLEDARVGDNRTVLEIAGTEGDLTVVSAGDWRSAQIQISEPRLRGTQKVGVPYQDLPVPERHQSVPAEIPAEARNVARLYAALADDIRDGSRRVPGFDHGVRVHRLLDVIRKSAETGARLIYGKR</sequence>
<dbReference type="InterPro" id="IPR000683">
    <property type="entry name" value="Gfo/Idh/MocA-like_OxRdtase_N"/>
</dbReference>
<keyword evidence="5" id="KW-1185">Reference proteome</keyword>
<accession>A0ABP8UBF6</accession>
<organism evidence="4 5">
    <name type="scientific">Actinoallomurus vinaceus</name>
    <dbReference type="NCBI Taxonomy" id="1080074"/>
    <lineage>
        <taxon>Bacteria</taxon>
        <taxon>Bacillati</taxon>
        <taxon>Actinomycetota</taxon>
        <taxon>Actinomycetes</taxon>
        <taxon>Streptosporangiales</taxon>
        <taxon>Thermomonosporaceae</taxon>
        <taxon>Actinoallomurus</taxon>
    </lineage>
</organism>
<evidence type="ECO:0000313" key="5">
    <source>
        <dbReference type="Proteomes" id="UP001501442"/>
    </source>
</evidence>
<dbReference type="PANTHER" id="PTHR43818:SF11">
    <property type="entry name" value="BCDNA.GH03377"/>
    <property type="match status" value="1"/>
</dbReference>
<evidence type="ECO:0000256" key="1">
    <source>
        <dbReference type="ARBA" id="ARBA00023002"/>
    </source>
</evidence>
<dbReference type="RefSeq" id="WP_345432828.1">
    <property type="nucleotide sequence ID" value="NZ_BAABHK010000006.1"/>
</dbReference>
<gene>
    <name evidence="4" type="ORF">GCM10023196_044180</name>
</gene>
<dbReference type="InterPro" id="IPR050463">
    <property type="entry name" value="Gfo/Idh/MocA_oxidrdct_glycsds"/>
</dbReference>
<feature type="domain" description="Gfo/Idh/MocA-like oxidoreductase N-terminal" evidence="2">
    <location>
        <begin position="4"/>
        <end position="121"/>
    </location>
</feature>
<dbReference type="Pfam" id="PF01408">
    <property type="entry name" value="GFO_IDH_MocA"/>
    <property type="match status" value="1"/>
</dbReference>
<feature type="domain" description="Gal80p-like C-terminal" evidence="3">
    <location>
        <begin position="133"/>
        <end position="272"/>
    </location>
</feature>
<dbReference type="SUPFAM" id="SSF55347">
    <property type="entry name" value="Glyceraldehyde-3-phosphate dehydrogenase-like, C-terminal domain"/>
    <property type="match status" value="1"/>
</dbReference>
<comment type="caution">
    <text evidence="4">The sequence shown here is derived from an EMBL/GenBank/DDBJ whole genome shotgun (WGS) entry which is preliminary data.</text>
</comment>
<dbReference type="Gene3D" id="3.40.50.720">
    <property type="entry name" value="NAD(P)-binding Rossmann-like Domain"/>
    <property type="match status" value="1"/>
</dbReference>
<dbReference type="Proteomes" id="UP001501442">
    <property type="component" value="Unassembled WGS sequence"/>
</dbReference>
<dbReference type="EMBL" id="BAABHK010000006">
    <property type="protein sequence ID" value="GAA4628322.1"/>
    <property type="molecule type" value="Genomic_DNA"/>
</dbReference>
<evidence type="ECO:0000259" key="2">
    <source>
        <dbReference type="Pfam" id="PF01408"/>
    </source>
</evidence>
<evidence type="ECO:0000313" key="4">
    <source>
        <dbReference type="EMBL" id="GAA4628322.1"/>
    </source>
</evidence>
<dbReference type="PANTHER" id="PTHR43818">
    <property type="entry name" value="BCDNA.GH03377"/>
    <property type="match status" value="1"/>
</dbReference>
<evidence type="ECO:0000259" key="3">
    <source>
        <dbReference type="Pfam" id="PF22685"/>
    </source>
</evidence>
<dbReference type="Pfam" id="PF22685">
    <property type="entry name" value="Gal80p_C-like"/>
    <property type="match status" value="1"/>
</dbReference>
<keyword evidence="1" id="KW-0560">Oxidoreductase</keyword>
<dbReference type="InterPro" id="IPR055080">
    <property type="entry name" value="Gal80p-like_C"/>
</dbReference>
<dbReference type="SUPFAM" id="SSF51735">
    <property type="entry name" value="NAD(P)-binding Rossmann-fold domains"/>
    <property type="match status" value="1"/>
</dbReference>
<dbReference type="Gene3D" id="3.30.360.10">
    <property type="entry name" value="Dihydrodipicolinate Reductase, domain 2"/>
    <property type="match status" value="1"/>
</dbReference>
<reference evidence="5" key="1">
    <citation type="journal article" date="2019" name="Int. J. Syst. Evol. Microbiol.">
        <title>The Global Catalogue of Microorganisms (GCM) 10K type strain sequencing project: providing services to taxonomists for standard genome sequencing and annotation.</title>
        <authorList>
            <consortium name="The Broad Institute Genomics Platform"/>
            <consortium name="The Broad Institute Genome Sequencing Center for Infectious Disease"/>
            <person name="Wu L."/>
            <person name="Ma J."/>
        </authorList>
    </citation>
    <scope>NUCLEOTIDE SEQUENCE [LARGE SCALE GENOMIC DNA]</scope>
    <source>
        <strain evidence="5">JCM 17939</strain>
    </source>
</reference>
<name>A0ABP8UBF6_9ACTN</name>
<proteinExistence type="predicted"/>
<protein>
    <submittedName>
        <fullName evidence="4">Gfo/Idh/MocA family oxidoreductase</fullName>
    </submittedName>
</protein>
<dbReference type="InterPro" id="IPR036291">
    <property type="entry name" value="NAD(P)-bd_dom_sf"/>
</dbReference>